<dbReference type="Proteomes" id="UP001189429">
    <property type="component" value="Unassembled WGS sequence"/>
</dbReference>
<accession>A0ABN9YF50</accession>
<dbReference type="EMBL" id="CAUYUJ010022185">
    <property type="protein sequence ID" value="CAK0909388.1"/>
    <property type="molecule type" value="Genomic_DNA"/>
</dbReference>
<reference evidence="2" key="1">
    <citation type="submission" date="2023-10" db="EMBL/GenBank/DDBJ databases">
        <authorList>
            <person name="Chen Y."/>
            <person name="Shah S."/>
            <person name="Dougan E. K."/>
            <person name="Thang M."/>
            <person name="Chan C."/>
        </authorList>
    </citation>
    <scope>NUCLEOTIDE SEQUENCE [LARGE SCALE GENOMIC DNA]</scope>
</reference>
<dbReference type="InterPro" id="IPR043502">
    <property type="entry name" value="DNA/RNA_pol_sf"/>
</dbReference>
<evidence type="ECO:0000256" key="1">
    <source>
        <dbReference type="SAM" id="MobiDB-lite"/>
    </source>
</evidence>
<feature type="compositionally biased region" description="Basic and acidic residues" evidence="1">
    <location>
        <begin position="423"/>
        <end position="436"/>
    </location>
</feature>
<feature type="compositionally biased region" description="Basic and acidic residues" evidence="1">
    <location>
        <begin position="679"/>
        <end position="698"/>
    </location>
</feature>
<proteinExistence type="predicted"/>
<comment type="caution">
    <text evidence="2">The sequence shown here is derived from an EMBL/GenBank/DDBJ whole genome shotgun (WGS) entry which is preliminary data.</text>
</comment>
<organism evidence="2 3">
    <name type="scientific">Prorocentrum cordatum</name>
    <dbReference type="NCBI Taxonomy" id="2364126"/>
    <lineage>
        <taxon>Eukaryota</taxon>
        <taxon>Sar</taxon>
        <taxon>Alveolata</taxon>
        <taxon>Dinophyceae</taxon>
        <taxon>Prorocentrales</taxon>
        <taxon>Prorocentraceae</taxon>
        <taxon>Prorocentrum</taxon>
    </lineage>
</organism>
<protein>
    <submittedName>
        <fullName evidence="2">Uncharacterized protein</fullName>
    </submittedName>
</protein>
<evidence type="ECO:0000313" key="2">
    <source>
        <dbReference type="EMBL" id="CAK0909388.1"/>
    </source>
</evidence>
<feature type="region of interest" description="Disordered" evidence="1">
    <location>
        <begin position="383"/>
        <end position="436"/>
    </location>
</feature>
<gene>
    <name evidence="2" type="ORF">PCOR1329_LOCUS83822</name>
</gene>
<evidence type="ECO:0000313" key="3">
    <source>
        <dbReference type="Proteomes" id="UP001189429"/>
    </source>
</evidence>
<keyword evidence="3" id="KW-1185">Reference proteome</keyword>
<name>A0ABN9YF50_9DINO</name>
<dbReference type="SUPFAM" id="SSF56672">
    <property type="entry name" value="DNA/RNA polymerases"/>
    <property type="match status" value="1"/>
</dbReference>
<sequence>MEPSREEMAGMDSLDKVVAWVGLTEPQKQGLCTALQATGVEHPRVLGSMPNEEFTSAVDAIRIDEAPLGLLPRRAVLLVGHISQLLAGTALTREELAKQVADAEAGRQSQDAAAAQALKAATAATHDARAAAEAAAKAAAAGSQASLAPSAAAPGITVINQTSKQIVKRVDETVVKQHYENFRAQIGKPPEPYQELTEDQITGAKHVIDTCTAPYLDFGVFGPNGHRLLRRMRFIGLVNTSDGRTRVDEILGPGDLATWDESYEMLQTAFLGFRTVEIGNLLTYRRKLAYFNNLYGADVWSLLYQADVRCRLEHMPRLRRKLEQDFAAASSAGKQAAVPYNPDKPWDSVWAAAAADATFWLDNFERPAHLIVIRAQPLSQHVGGDAPVAPPGSGHLVTASEGPAQHARAPRGAKRPAGSDAEPEQRTRPRPQDKVHDVCDNHFVKNRPVATAFASRPAEDPPDGRGLKFLIAFYGDGGRPDGLDTYLRTAGAEVDFLDTRIEPKLHNLAEDYIYMKILARAESGEYDGGLVAPPASSFLAMRGQAGPGQAQLLRGPDVPDLCGLPSLRPQEKEKVRMGTLLGIRAARLVACIGHDGRPASLGQPAAEAGQPSMLNLPAVVELLNIPNASDSTLPLCAEGSDQETWFTFRGSLDLGPVPGRAIACPADLNRRVADGLLRQGRDKAAERRQVRSLAREPSHAGAAMQHSGSKRPATNAAVSAAAPLRARVAFSQPLRGCADNPAERREREDQSCSAGMRDTAGAVGRVPGHLQLGPLLFRLFARALDENPGMQARILRAVSGGHDKDIDPSTLGATEQDLEVPRRWLQQVLRASHSGPVDANGCTSPTRAELLSRWGAAAGDPGAGAAGWVISGAPAGREEFANYRSFDEGALAAEEVFQFVEKGHLAPFASIDAARACLGRAESPRCPDLRLMLDLRQSSISGATRRTHRAVLPRGADTVRDMLLLLAESRQGMTTEAPAEGDIGVERFVIDFVDAFWQVPLRPKERRYYVGRCRGQYLVYTRAAQGSRNGPLNWACVASLAMRCAQFLFFPAAEGGGPRARSELYVDDPNTSIRGDAASRDRTVSVFVLALQTLGFPLAFRKVQRGTSVSWIGCDFVVALDKVTTTISAEKVAEFNDILIKILSSNVVAVATVRSFVGLASHFSTVIYVLRPFLNEIWGALQGNTGPGAPSNCIWVKQVANALS</sequence>
<feature type="region of interest" description="Disordered" evidence="1">
    <location>
        <begin position="679"/>
        <end position="718"/>
    </location>
</feature>